<dbReference type="Gene3D" id="3.40.50.1820">
    <property type="entry name" value="alpha/beta hydrolase"/>
    <property type="match status" value="1"/>
</dbReference>
<dbReference type="SUPFAM" id="SSF53474">
    <property type="entry name" value="alpha/beta-Hydrolases"/>
    <property type="match status" value="1"/>
</dbReference>
<reference evidence="4" key="1">
    <citation type="journal article" date="2019" name="Int. J. Syst. Evol. Microbiol.">
        <title>The Global Catalogue of Microorganisms (GCM) 10K type strain sequencing project: providing services to taxonomists for standard genome sequencing and annotation.</title>
        <authorList>
            <consortium name="The Broad Institute Genomics Platform"/>
            <consortium name="The Broad Institute Genome Sequencing Center for Infectious Disease"/>
            <person name="Wu L."/>
            <person name="Ma J."/>
        </authorList>
    </citation>
    <scope>NUCLEOTIDE SEQUENCE [LARGE SCALE GENOMIC DNA]</scope>
    <source>
        <strain evidence="4">CCUG 60524</strain>
    </source>
</reference>
<dbReference type="InterPro" id="IPR000073">
    <property type="entry name" value="AB_hydrolase_1"/>
</dbReference>
<evidence type="ECO:0000259" key="2">
    <source>
        <dbReference type="Pfam" id="PF12697"/>
    </source>
</evidence>
<name>A0ABW3IXF0_9RHOB</name>
<sequence length="356" mass="38140">MLSQGGGWIRHHRRCVAACSGATCDILQVDTGRVRTDHDAHHSKPLRRHHARQLPELVPDPPRGGRRGRSARPAVPARHVCGRLGLDGALARPFYRSRAPLLDHEPAGPPRWRDHGHGSRRSGPRAVTSDAGRRCGRGARRPRGSAPGRIALRRAGGLDTLTDALAEALAAIGRPTVVVGHSLGGAVAQNLLRRGGRPAATVLLCSAPPYGLWRASMEMATTNLALWKAMFDLSFFGVAATDPRVIRDNMFPNGISEAEFRTVLSRLTDEALAATARTSGFPPFAPLPGPRSDLLVIGAGKDRFVPPLDVHLTGLYYGSRPRIVAGAGHMPMYEPAFLSETAGHILDWLPGIAAGD</sequence>
<dbReference type="EMBL" id="JBHTJT010000051">
    <property type="protein sequence ID" value="MFD0982310.1"/>
    <property type="molecule type" value="Genomic_DNA"/>
</dbReference>
<dbReference type="GO" id="GO:0016787">
    <property type="term" value="F:hydrolase activity"/>
    <property type="evidence" value="ECO:0007669"/>
    <property type="project" value="UniProtKB-KW"/>
</dbReference>
<dbReference type="Pfam" id="PF12697">
    <property type="entry name" value="Abhydrolase_6"/>
    <property type="match status" value="1"/>
</dbReference>
<comment type="caution">
    <text evidence="3">The sequence shown here is derived from an EMBL/GenBank/DDBJ whole genome shotgun (WGS) entry which is preliminary data.</text>
</comment>
<feature type="region of interest" description="Disordered" evidence="1">
    <location>
        <begin position="38"/>
        <end position="75"/>
    </location>
</feature>
<feature type="compositionally biased region" description="Basic residues" evidence="1">
    <location>
        <begin position="134"/>
        <end position="143"/>
    </location>
</feature>
<protein>
    <submittedName>
        <fullName evidence="3">Alpha/beta hydrolase</fullName>
    </submittedName>
</protein>
<evidence type="ECO:0000313" key="4">
    <source>
        <dbReference type="Proteomes" id="UP001597108"/>
    </source>
</evidence>
<accession>A0ABW3IXF0</accession>
<dbReference type="InterPro" id="IPR029058">
    <property type="entry name" value="AB_hydrolase_fold"/>
</dbReference>
<evidence type="ECO:0000256" key="1">
    <source>
        <dbReference type="SAM" id="MobiDB-lite"/>
    </source>
</evidence>
<keyword evidence="3" id="KW-0378">Hydrolase</keyword>
<gene>
    <name evidence="3" type="ORF">ACFQ2S_21970</name>
</gene>
<feature type="region of interest" description="Disordered" evidence="1">
    <location>
        <begin position="100"/>
        <end position="148"/>
    </location>
</feature>
<feature type="compositionally biased region" description="Basic residues" evidence="1">
    <location>
        <begin position="43"/>
        <end position="52"/>
    </location>
</feature>
<keyword evidence="4" id="KW-1185">Reference proteome</keyword>
<evidence type="ECO:0000313" key="3">
    <source>
        <dbReference type="EMBL" id="MFD0982310.1"/>
    </source>
</evidence>
<feature type="compositionally biased region" description="Basic and acidic residues" evidence="1">
    <location>
        <begin position="101"/>
        <end position="117"/>
    </location>
</feature>
<proteinExistence type="predicted"/>
<dbReference type="RefSeq" id="WP_386078061.1">
    <property type="nucleotide sequence ID" value="NZ_JBHTJT010000051.1"/>
</dbReference>
<dbReference type="Proteomes" id="UP001597108">
    <property type="component" value="Unassembled WGS sequence"/>
</dbReference>
<feature type="domain" description="AB hydrolase-1" evidence="2">
    <location>
        <begin position="136"/>
        <end position="338"/>
    </location>
</feature>
<organism evidence="3 4">
    <name type="scientific">Tropicimonas aquimaris</name>
    <dbReference type="NCBI Taxonomy" id="914152"/>
    <lineage>
        <taxon>Bacteria</taxon>
        <taxon>Pseudomonadati</taxon>
        <taxon>Pseudomonadota</taxon>
        <taxon>Alphaproteobacteria</taxon>
        <taxon>Rhodobacterales</taxon>
        <taxon>Roseobacteraceae</taxon>
        <taxon>Tropicimonas</taxon>
    </lineage>
</organism>